<evidence type="ECO:0000313" key="4">
    <source>
        <dbReference type="EMBL" id="MFC0270778.1"/>
    </source>
</evidence>
<dbReference type="RefSeq" id="WP_378931081.1">
    <property type="nucleotide sequence ID" value="NZ_JBHLVO010000002.1"/>
</dbReference>
<evidence type="ECO:0000259" key="2">
    <source>
        <dbReference type="PROSITE" id="PS50110"/>
    </source>
</evidence>
<dbReference type="EMBL" id="JBHLVO010000002">
    <property type="protein sequence ID" value="MFC0270778.1"/>
    <property type="molecule type" value="Genomic_DNA"/>
</dbReference>
<evidence type="ECO:0000313" key="5">
    <source>
        <dbReference type="Proteomes" id="UP001589854"/>
    </source>
</evidence>
<reference evidence="4 5" key="1">
    <citation type="submission" date="2024-09" db="EMBL/GenBank/DDBJ databases">
        <authorList>
            <person name="Sun Q."/>
            <person name="Mori K."/>
        </authorList>
    </citation>
    <scope>NUCLEOTIDE SEQUENCE [LARGE SCALE GENOMIC DNA]</scope>
    <source>
        <strain evidence="4 5">CCM 7228</strain>
    </source>
</reference>
<dbReference type="SMART" id="SM00448">
    <property type="entry name" value="REC"/>
    <property type="match status" value="1"/>
</dbReference>
<name>A0ABV6GBB5_9BACI</name>
<dbReference type="Proteomes" id="UP001589854">
    <property type="component" value="Unassembled WGS sequence"/>
</dbReference>
<dbReference type="InterPro" id="IPR001789">
    <property type="entry name" value="Sig_transdc_resp-reg_receiver"/>
</dbReference>
<dbReference type="PROSITE" id="PS50110">
    <property type="entry name" value="RESPONSE_REGULATORY"/>
    <property type="match status" value="1"/>
</dbReference>
<comment type="caution">
    <text evidence="4">The sequence shown here is derived from an EMBL/GenBank/DDBJ whole genome shotgun (WGS) entry which is preliminary data.</text>
</comment>
<evidence type="ECO:0000259" key="3">
    <source>
        <dbReference type="PROSITE" id="PS50930"/>
    </source>
</evidence>
<dbReference type="Gene3D" id="2.40.50.1020">
    <property type="entry name" value="LytTr DNA-binding domain"/>
    <property type="match status" value="1"/>
</dbReference>
<dbReference type="PROSITE" id="PS50930">
    <property type="entry name" value="HTH_LYTTR"/>
    <property type="match status" value="1"/>
</dbReference>
<dbReference type="Pfam" id="PF00072">
    <property type="entry name" value="Response_reg"/>
    <property type="match status" value="1"/>
</dbReference>
<feature type="domain" description="Response regulatory" evidence="2">
    <location>
        <begin position="7"/>
        <end position="121"/>
    </location>
</feature>
<proteinExistence type="predicted"/>
<dbReference type="InterPro" id="IPR007492">
    <property type="entry name" value="LytTR_DNA-bd_dom"/>
</dbReference>
<sequence length="245" mass="28542">MSSKKIKAMIVDDERYSRDELKHLLSHYEEIDVIDEADSGESAVIKCLHQQPDVVFLDVEMPKLNGMETAKSLKQLKHVPLIVFATAYPDFAVEAFRFDAVDYLVKPFDEEQLNETVQRLLEKIAPPEGPISLERPVSKLAIESEEGIVYIQPEEILYLYRDERVTRIVGKDEEYEVKTPLKDLEARLKDFSFFRIHKSYLVNLNYVLRLIPWFNGAYHLELKGHKEKLSVSRNYVKALRTKLEL</sequence>
<keyword evidence="5" id="KW-1185">Reference proteome</keyword>
<dbReference type="PANTHER" id="PTHR37299:SF1">
    <property type="entry name" value="STAGE 0 SPORULATION PROTEIN A HOMOLOG"/>
    <property type="match status" value="1"/>
</dbReference>
<dbReference type="Gene3D" id="3.40.50.2300">
    <property type="match status" value="1"/>
</dbReference>
<gene>
    <name evidence="4" type="ORF">ACFFIX_04840</name>
</gene>
<accession>A0ABV6GBB5</accession>
<dbReference type="InterPro" id="IPR011006">
    <property type="entry name" value="CheY-like_superfamily"/>
</dbReference>
<dbReference type="PANTHER" id="PTHR37299">
    <property type="entry name" value="TRANSCRIPTIONAL REGULATOR-RELATED"/>
    <property type="match status" value="1"/>
</dbReference>
<dbReference type="InterPro" id="IPR046947">
    <property type="entry name" value="LytR-like"/>
</dbReference>
<dbReference type="Pfam" id="PF04397">
    <property type="entry name" value="LytTR"/>
    <property type="match status" value="1"/>
</dbReference>
<feature type="modified residue" description="4-aspartylphosphate" evidence="1">
    <location>
        <position position="58"/>
    </location>
</feature>
<evidence type="ECO:0000256" key="1">
    <source>
        <dbReference type="PROSITE-ProRule" id="PRU00169"/>
    </source>
</evidence>
<dbReference type="SUPFAM" id="SSF52172">
    <property type="entry name" value="CheY-like"/>
    <property type="match status" value="1"/>
</dbReference>
<feature type="domain" description="HTH LytTR-type" evidence="3">
    <location>
        <begin position="140"/>
        <end position="245"/>
    </location>
</feature>
<keyword evidence="1" id="KW-0597">Phosphoprotein</keyword>
<organism evidence="4 5">
    <name type="scientific">Metabacillus herbersteinensis</name>
    <dbReference type="NCBI Taxonomy" id="283816"/>
    <lineage>
        <taxon>Bacteria</taxon>
        <taxon>Bacillati</taxon>
        <taxon>Bacillota</taxon>
        <taxon>Bacilli</taxon>
        <taxon>Bacillales</taxon>
        <taxon>Bacillaceae</taxon>
        <taxon>Metabacillus</taxon>
    </lineage>
</organism>
<dbReference type="SMART" id="SM00850">
    <property type="entry name" value="LytTR"/>
    <property type="match status" value="1"/>
</dbReference>
<protein>
    <submittedName>
        <fullName evidence="4">LytR/AlgR family response regulator transcription factor</fullName>
    </submittedName>
</protein>